<sequence length="52" mass="6107">MNTPSAELPQPKIVKPLSFRPVQRAEKQNDRKQYLDSIVSPTFLKSYFKKKK</sequence>
<organism evidence="1">
    <name type="scientific">viral metagenome</name>
    <dbReference type="NCBI Taxonomy" id="1070528"/>
    <lineage>
        <taxon>unclassified sequences</taxon>
        <taxon>metagenomes</taxon>
        <taxon>organismal metagenomes</taxon>
    </lineage>
</organism>
<dbReference type="AlphaFoldDB" id="A0A6C0C4K5"/>
<proteinExistence type="predicted"/>
<protein>
    <submittedName>
        <fullName evidence="1">Uncharacterized protein</fullName>
    </submittedName>
</protein>
<evidence type="ECO:0000313" key="1">
    <source>
        <dbReference type="EMBL" id="QHS99262.1"/>
    </source>
</evidence>
<accession>A0A6C0C4K5</accession>
<reference evidence="1" key="1">
    <citation type="journal article" date="2020" name="Nature">
        <title>Giant virus diversity and host interactions through global metagenomics.</title>
        <authorList>
            <person name="Schulz F."/>
            <person name="Roux S."/>
            <person name="Paez-Espino D."/>
            <person name="Jungbluth S."/>
            <person name="Walsh D.A."/>
            <person name="Denef V.J."/>
            <person name="McMahon K.D."/>
            <person name="Konstantinidis K.T."/>
            <person name="Eloe-Fadrosh E.A."/>
            <person name="Kyrpides N.C."/>
            <person name="Woyke T."/>
        </authorList>
    </citation>
    <scope>NUCLEOTIDE SEQUENCE</scope>
    <source>
        <strain evidence="1">GVMAG-M-3300020185-33</strain>
    </source>
</reference>
<name>A0A6C0C4K5_9ZZZZ</name>
<dbReference type="EMBL" id="MN739337">
    <property type="protein sequence ID" value="QHS99262.1"/>
    <property type="molecule type" value="Genomic_DNA"/>
</dbReference>